<protein>
    <recommendedName>
        <fullName evidence="7">Hydroxyacylglutathione hydrolase</fullName>
        <ecNumber evidence="7">3.1.2.6</ecNumber>
    </recommendedName>
    <alternativeName>
        <fullName evidence="7">Glyoxalase II</fullName>
        <shortName evidence="7">Glx II</shortName>
    </alternativeName>
</protein>
<comment type="pathway">
    <text evidence="2 7">Secondary metabolite metabolism; methylglyoxal degradation; (R)-lactate from methylglyoxal: step 2/2.</text>
</comment>
<dbReference type="InterPro" id="IPR050110">
    <property type="entry name" value="Glyoxalase_II_hydrolase"/>
</dbReference>
<dbReference type="HAMAP" id="MF_01374">
    <property type="entry name" value="Glyoxalase_2"/>
    <property type="match status" value="1"/>
</dbReference>
<proteinExistence type="inferred from homology"/>
<dbReference type="CDD" id="cd07723">
    <property type="entry name" value="hydroxyacylglutathione_hydrolase_MBL-fold"/>
    <property type="match status" value="1"/>
</dbReference>
<organism evidence="9 10">
    <name type="scientific">Salinimonas profundi</name>
    <dbReference type="NCBI Taxonomy" id="2729140"/>
    <lineage>
        <taxon>Bacteria</taxon>
        <taxon>Pseudomonadati</taxon>
        <taxon>Pseudomonadota</taxon>
        <taxon>Gammaproteobacteria</taxon>
        <taxon>Alteromonadales</taxon>
        <taxon>Alteromonadaceae</taxon>
        <taxon>Alteromonas/Salinimonas group</taxon>
        <taxon>Salinimonas</taxon>
    </lineage>
</organism>
<accession>A0ABR8LG30</accession>
<evidence type="ECO:0000256" key="7">
    <source>
        <dbReference type="HAMAP-Rule" id="MF_01374"/>
    </source>
</evidence>
<evidence type="ECO:0000256" key="1">
    <source>
        <dbReference type="ARBA" id="ARBA00001623"/>
    </source>
</evidence>
<feature type="binding site" evidence="7">
    <location>
        <position position="65"/>
    </location>
    <ligand>
        <name>Zn(2+)</name>
        <dbReference type="ChEBI" id="CHEBI:29105"/>
        <label>1</label>
    </ligand>
</feature>
<dbReference type="Gene3D" id="3.60.15.10">
    <property type="entry name" value="Ribonuclease Z/Hydroxyacylglutathione hydrolase-like"/>
    <property type="match status" value="1"/>
</dbReference>
<dbReference type="Pfam" id="PF16123">
    <property type="entry name" value="HAGH_C"/>
    <property type="match status" value="1"/>
</dbReference>
<dbReference type="NCBIfam" id="TIGR03413">
    <property type="entry name" value="GSH_gloB"/>
    <property type="match status" value="1"/>
</dbReference>
<comment type="function">
    <text evidence="7">Thiolesterase that catalyzes the hydrolysis of S-D-lactoyl-glutathione to form glutathione and D-lactic acid.</text>
</comment>
<dbReference type="SMART" id="SM00849">
    <property type="entry name" value="Lactamase_B"/>
    <property type="match status" value="1"/>
</dbReference>
<comment type="caution">
    <text evidence="9">The sequence shown here is derived from an EMBL/GenBank/DDBJ whole genome shotgun (WGS) entry which is preliminary data.</text>
</comment>
<comment type="subunit">
    <text evidence="7">Monomer.</text>
</comment>
<dbReference type="InterPro" id="IPR036866">
    <property type="entry name" value="RibonucZ/Hydroxyglut_hydro"/>
</dbReference>
<evidence type="ECO:0000256" key="2">
    <source>
        <dbReference type="ARBA" id="ARBA00004963"/>
    </source>
</evidence>
<feature type="binding site" evidence="7">
    <location>
        <position position="139"/>
    </location>
    <ligand>
        <name>Zn(2+)</name>
        <dbReference type="ChEBI" id="CHEBI:29105"/>
        <label>2</label>
    </ligand>
</feature>
<dbReference type="EMBL" id="JABBXD010000001">
    <property type="protein sequence ID" value="MBD3584173.1"/>
    <property type="molecule type" value="Genomic_DNA"/>
</dbReference>
<evidence type="ECO:0000256" key="6">
    <source>
        <dbReference type="ARBA" id="ARBA00022833"/>
    </source>
</evidence>
<keyword evidence="6 7" id="KW-0862">Zinc</keyword>
<feature type="binding site" evidence="7">
    <location>
        <position position="63"/>
    </location>
    <ligand>
        <name>Zn(2+)</name>
        <dbReference type="ChEBI" id="CHEBI:29105"/>
        <label>1</label>
    </ligand>
</feature>
<dbReference type="PIRSF" id="PIRSF005457">
    <property type="entry name" value="Glx"/>
    <property type="match status" value="1"/>
</dbReference>
<dbReference type="PANTHER" id="PTHR43705">
    <property type="entry name" value="HYDROXYACYLGLUTATHIONE HYDROLASE"/>
    <property type="match status" value="1"/>
</dbReference>
<evidence type="ECO:0000313" key="9">
    <source>
        <dbReference type="EMBL" id="MBD3584173.1"/>
    </source>
</evidence>
<dbReference type="InterPro" id="IPR035680">
    <property type="entry name" value="Clx_II_MBL"/>
</dbReference>
<keyword evidence="10" id="KW-1185">Reference proteome</keyword>
<dbReference type="InterPro" id="IPR032282">
    <property type="entry name" value="HAGH_C"/>
</dbReference>
<dbReference type="InterPro" id="IPR017782">
    <property type="entry name" value="Hydroxyacylglutathione_Hdrlase"/>
</dbReference>
<keyword evidence="5 7" id="KW-0378">Hydrolase</keyword>
<comment type="cofactor">
    <cofactor evidence="7">
        <name>Zn(2+)</name>
        <dbReference type="ChEBI" id="CHEBI:29105"/>
    </cofactor>
    <text evidence="7">Binds 2 Zn(2+) ions per subunit.</text>
</comment>
<feature type="binding site" evidence="7">
    <location>
        <position position="139"/>
    </location>
    <ligand>
        <name>Zn(2+)</name>
        <dbReference type="ChEBI" id="CHEBI:29105"/>
        <label>1</label>
    </ligand>
</feature>
<evidence type="ECO:0000256" key="3">
    <source>
        <dbReference type="ARBA" id="ARBA00006759"/>
    </source>
</evidence>
<dbReference type="EC" id="3.1.2.6" evidence="7"/>
<dbReference type="SUPFAM" id="SSF56281">
    <property type="entry name" value="Metallo-hydrolase/oxidoreductase"/>
    <property type="match status" value="1"/>
</dbReference>
<name>A0ABR8LG30_9ALTE</name>
<keyword evidence="4 7" id="KW-0479">Metal-binding</keyword>
<evidence type="ECO:0000259" key="8">
    <source>
        <dbReference type="SMART" id="SM00849"/>
    </source>
</evidence>
<evidence type="ECO:0000313" key="10">
    <source>
        <dbReference type="Proteomes" id="UP000624419"/>
    </source>
</evidence>
<feature type="binding site" evidence="7">
    <location>
        <position position="177"/>
    </location>
    <ligand>
        <name>Zn(2+)</name>
        <dbReference type="ChEBI" id="CHEBI:29105"/>
        <label>2</label>
    </ligand>
</feature>
<feature type="binding site" evidence="7">
    <location>
        <position position="122"/>
    </location>
    <ligand>
        <name>Zn(2+)</name>
        <dbReference type="ChEBI" id="CHEBI:29105"/>
        <label>1</label>
    </ligand>
</feature>
<evidence type="ECO:0000256" key="5">
    <source>
        <dbReference type="ARBA" id="ARBA00022801"/>
    </source>
</evidence>
<gene>
    <name evidence="7 9" type="primary">gloB</name>
    <name evidence="9" type="ORF">HHX48_00300</name>
</gene>
<dbReference type="Pfam" id="PF00753">
    <property type="entry name" value="Lactamase_B"/>
    <property type="match status" value="1"/>
</dbReference>
<feature type="binding site" evidence="7">
    <location>
        <position position="68"/>
    </location>
    <ligand>
        <name>Zn(2+)</name>
        <dbReference type="ChEBI" id="CHEBI:29105"/>
        <label>2</label>
    </ligand>
</feature>
<reference evidence="9 10" key="1">
    <citation type="submission" date="2020-04" db="EMBL/GenBank/DDBJ databases">
        <title>Salinimonas sp. HHU 13199.</title>
        <authorList>
            <person name="Cui X."/>
            <person name="Zhang D."/>
        </authorList>
    </citation>
    <scope>NUCLEOTIDE SEQUENCE [LARGE SCALE GENOMIC DNA]</scope>
    <source>
        <strain evidence="9 10">HHU 13199</strain>
    </source>
</reference>
<dbReference type="Proteomes" id="UP000624419">
    <property type="component" value="Unassembled WGS sequence"/>
</dbReference>
<evidence type="ECO:0000256" key="4">
    <source>
        <dbReference type="ARBA" id="ARBA00022723"/>
    </source>
</evidence>
<dbReference type="RefSeq" id="WP_191021653.1">
    <property type="nucleotide sequence ID" value="NZ_JABBXD010000001.1"/>
</dbReference>
<comment type="similarity">
    <text evidence="3 7">Belongs to the metallo-beta-lactamase superfamily. Glyoxalase II family.</text>
</comment>
<comment type="catalytic activity">
    <reaction evidence="1 7">
        <text>an S-(2-hydroxyacyl)glutathione + H2O = a 2-hydroxy carboxylate + glutathione + H(+)</text>
        <dbReference type="Rhea" id="RHEA:21864"/>
        <dbReference type="ChEBI" id="CHEBI:15377"/>
        <dbReference type="ChEBI" id="CHEBI:15378"/>
        <dbReference type="ChEBI" id="CHEBI:57925"/>
        <dbReference type="ChEBI" id="CHEBI:58896"/>
        <dbReference type="ChEBI" id="CHEBI:71261"/>
        <dbReference type="EC" id="3.1.2.6"/>
    </reaction>
</comment>
<dbReference type="GO" id="GO:0004416">
    <property type="term" value="F:hydroxyacylglutathione hydrolase activity"/>
    <property type="evidence" value="ECO:0007669"/>
    <property type="project" value="UniProtKB-EC"/>
</dbReference>
<dbReference type="PANTHER" id="PTHR43705:SF1">
    <property type="entry name" value="HYDROXYACYLGLUTATHIONE HYDROLASE GLOB"/>
    <property type="match status" value="1"/>
</dbReference>
<dbReference type="InterPro" id="IPR001279">
    <property type="entry name" value="Metallo-B-lactamas"/>
</dbReference>
<sequence length="265" mass="29037">MSTMNDTLPSGLQVTPVRAFSDNYIWCIHDTENVVVVDPGDADPVLAFLKDRNLTLSAILITHHHHDHTGGVTKLISTRPDIPVIGPQGGHIRGISQAVREGDDVTLASLDLTFKVIEVPGHTLDHIAFYGHNVLFCGDTLFNGGCGRLFEGTAQQMLTSLDKLKHLPGTTTVYCAHEYTSANLAFAAAVEPDNDAIREYQSVVNALREDDEPTVPCALSMQLDINPFMRTQHDSVVTSASRKSDEPLTDEVSVFAAIREWKDNF</sequence>
<feature type="domain" description="Metallo-beta-lactamase" evidence="8">
    <location>
        <begin position="22"/>
        <end position="177"/>
    </location>
</feature>
<feature type="binding site" evidence="7">
    <location>
        <position position="67"/>
    </location>
    <ligand>
        <name>Zn(2+)</name>
        <dbReference type="ChEBI" id="CHEBI:29105"/>
        <label>2</label>
    </ligand>
</feature>